<keyword evidence="3" id="KW-1185">Reference proteome</keyword>
<organism evidence="2 3">
    <name type="scientific">Schleiferilactobacillus perolens DSM 12744</name>
    <dbReference type="NCBI Taxonomy" id="1423792"/>
    <lineage>
        <taxon>Bacteria</taxon>
        <taxon>Bacillati</taxon>
        <taxon>Bacillota</taxon>
        <taxon>Bacilli</taxon>
        <taxon>Lactobacillales</taxon>
        <taxon>Lactobacillaceae</taxon>
        <taxon>Schleiferilactobacillus</taxon>
    </lineage>
</organism>
<dbReference type="InterPro" id="IPR009078">
    <property type="entry name" value="Ferritin-like_SF"/>
</dbReference>
<dbReference type="InterPro" id="IPR012347">
    <property type="entry name" value="Ferritin-like"/>
</dbReference>
<dbReference type="SUPFAM" id="SSF47240">
    <property type="entry name" value="Ferritin-like"/>
    <property type="match status" value="1"/>
</dbReference>
<dbReference type="RefSeq" id="WP_057819693.1">
    <property type="nucleotide sequence ID" value="NZ_AZEC01000005.1"/>
</dbReference>
<reference evidence="2 3" key="1">
    <citation type="journal article" date="2015" name="Genome Announc.">
        <title>Expanding the biotechnology potential of lactobacilli through comparative genomics of 213 strains and associated genera.</title>
        <authorList>
            <person name="Sun Z."/>
            <person name="Harris H.M."/>
            <person name="McCann A."/>
            <person name="Guo C."/>
            <person name="Argimon S."/>
            <person name="Zhang W."/>
            <person name="Yang X."/>
            <person name="Jeffery I.B."/>
            <person name="Cooney J.C."/>
            <person name="Kagawa T.F."/>
            <person name="Liu W."/>
            <person name="Song Y."/>
            <person name="Salvetti E."/>
            <person name="Wrobel A."/>
            <person name="Rasinkangas P."/>
            <person name="Parkhill J."/>
            <person name="Rea M.C."/>
            <person name="O'Sullivan O."/>
            <person name="Ritari J."/>
            <person name="Douillard F.P."/>
            <person name="Paul Ross R."/>
            <person name="Yang R."/>
            <person name="Briner A.E."/>
            <person name="Felis G.E."/>
            <person name="de Vos W.M."/>
            <person name="Barrangou R."/>
            <person name="Klaenhammer T.R."/>
            <person name="Caufield P.W."/>
            <person name="Cui Y."/>
            <person name="Zhang H."/>
            <person name="O'Toole P.W."/>
        </authorList>
    </citation>
    <scope>NUCLEOTIDE SEQUENCE [LARGE SCALE GENOMIC DNA]</scope>
    <source>
        <strain evidence="2 3">DSM 12744</strain>
    </source>
</reference>
<feature type="domain" description="Ferritin/DPS" evidence="1">
    <location>
        <begin position="38"/>
        <end position="173"/>
    </location>
</feature>
<dbReference type="PATRIC" id="fig|1423792.3.peg.2464"/>
<keyword evidence="2" id="KW-0238">DNA-binding</keyword>
<proteinExistence type="predicted"/>
<dbReference type="OrthoDB" id="9797023at2"/>
<dbReference type="Proteomes" id="UP000051330">
    <property type="component" value="Unassembled WGS sequence"/>
</dbReference>
<dbReference type="STRING" id="1423792.FD09_GL002416"/>
<evidence type="ECO:0000313" key="3">
    <source>
        <dbReference type="Proteomes" id="UP000051330"/>
    </source>
</evidence>
<evidence type="ECO:0000259" key="1">
    <source>
        <dbReference type="Pfam" id="PF00210"/>
    </source>
</evidence>
<dbReference type="Gene3D" id="1.20.1260.10">
    <property type="match status" value="1"/>
</dbReference>
<name>A0A0R1MXC6_9LACO</name>
<dbReference type="InterPro" id="IPR008331">
    <property type="entry name" value="Ferritin_DPS_dom"/>
</dbReference>
<gene>
    <name evidence="2" type="ORF">FD09_GL002416</name>
</gene>
<comment type="caution">
    <text evidence="2">The sequence shown here is derived from an EMBL/GenBank/DDBJ whole genome shotgun (WGS) entry which is preliminary data.</text>
</comment>
<dbReference type="GO" id="GO:0003677">
    <property type="term" value="F:DNA binding"/>
    <property type="evidence" value="ECO:0007669"/>
    <property type="project" value="UniProtKB-KW"/>
</dbReference>
<dbReference type="GO" id="GO:0008199">
    <property type="term" value="F:ferric iron binding"/>
    <property type="evidence" value="ECO:0007669"/>
    <property type="project" value="InterPro"/>
</dbReference>
<protein>
    <submittedName>
        <fullName evidence="2">DNA-binding ferritin family protein (Oxidative damage protectant)</fullName>
    </submittedName>
</protein>
<dbReference type="Pfam" id="PF00210">
    <property type="entry name" value="Ferritin"/>
    <property type="match status" value="1"/>
</dbReference>
<sequence length="190" mass="21445">MTFTKTDPQTIEAAYAIEQKQVDHDHHVPTAGAMSGHIIANNVVLSTKLQQMVWTITGPTMIADRAQLTTMQQDLHTQRDQLISALLDLGENIPTTTAEFSQYTMLHEDPRNKYASADEMLADVVTDLDTSMMFITRAIALADQEKKAPLSQLLTRLLGWYQHTLRNLQERLDRPLTAGRPLLEEDEDDD</sequence>
<dbReference type="AlphaFoldDB" id="A0A0R1MXC6"/>
<accession>A0A0R1MXC6</accession>
<evidence type="ECO:0000313" key="2">
    <source>
        <dbReference type="EMBL" id="KRL12877.1"/>
    </source>
</evidence>
<dbReference type="EMBL" id="AZEC01000005">
    <property type="protein sequence ID" value="KRL12877.1"/>
    <property type="molecule type" value="Genomic_DNA"/>
</dbReference>